<name>A0A9P9DDK3_9HYPO</name>
<evidence type="ECO:0008006" key="4">
    <source>
        <dbReference type="Google" id="ProtNLM"/>
    </source>
</evidence>
<gene>
    <name evidence="2" type="ORF">B0J13DRAFT_202607</name>
</gene>
<organism evidence="2 3">
    <name type="scientific">Dactylonectria estremocensis</name>
    <dbReference type="NCBI Taxonomy" id="1079267"/>
    <lineage>
        <taxon>Eukaryota</taxon>
        <taxon>Fungi</taxon>
        <taxon>Dikarya</taxon>
        <taxon>Ascomycota</taxon>
        <taxon>Pezizomycotina</taxon>
        <taxon>Sordariomycetes</taxon>
        <taxon>Hypocreomycetidae</taxon>
        <taxon>Hypocreales</taxon>
        <taxon>Nectriaceae</taxon>
        <taxon>Dactylonectria</taxon>
    </lineage>
</organism>
<evidence type="ECO:0000313" key="2">
    <source>
        <dbReference type="EMBL" id="KAH7117188.1"/>
    </source>
</evidence>
<dbReference type="Proteomes" id="UP000717696">
    <property type="component" value="Unassembled WGS sequence"/>
</dbReference>
<feature type="region of interest" description="Disordered" evidence="1">
    <location>
        <begin position="40"/>
        <end position="68"/>
    </location>
</feature>
<reference evidence="2" key="1">
    <citation type="journal article" date="2021" name="Nat. Commun.">
        <title>Genetic determinants of endophytism in the Arabidopsis root mycobiome.</title>
        <authorList>
            <person name="Mesny F."/>
            <person name="Miyauchi S."/>
            <person name="Thiergart T."/>
            <person name="Pickel B."/>
            <person name="Atanasova L."/>
            <person name="Karlsson M."/>
            <person name="Huettel B."/>
            <person name="Barry K.W."/>
            <person name="Haridas S."/>
            <person name="Chen C."/>
            <person name="Bauer D."/>
            <person name="Andreopoulos W."/>
            <person name="Pangilinan J."/>
            <person name="LaButti K."/>
            <person name="Riley R."/>
            <person name="Lipzen A."/>
            <person name="Clum A."/>
            <person name="Drula E."/>
            <person name="Henrissat B."/>
            <person name="Kohler A."/>
            <person name="Grigoriev I.V."/>
            <person name="Martin F.M."/>
            <person name="Hacquard S."/>
        </authorList>
    </citation>
    <scope>NUCLEOTIDE SEQUENCE</scope>
    <source>
        <strain evidence="2">MPI-CAGE-AT-0021</strain>
    </source>
</reference>
<sequence>MARLPFSSLPSSPLLSVSLPDMRMAPSSFSLASDDDISMSDSQLRLSSDSFPSSPPAPSSDASTYRLSRSEPEGVTEEDWAAFPWLDHFPEYLRSDGDKNAWWWRYGFKLRDCRATTKPKARSKFICVLCHRKALSSRSYNISKFTFDASGAGNIKSHLNGRHKLQASLFFFVLDRQLTVGYQDPSRANL</sequence>
<dbReference type="AlphaFoldDB" id="A0A9P9DDK3"/>
<evidence type="ECO:0000256" key="1">
    <source>
        <dbReference type="SAM" id="MobiDB-lite"/>
    </source>
</evidence>
<comment type="caution">
    <text evidence="2">The sequence shown here is derived from an EMBL/GenBank/DDBJ whole genome shotgun (WGS) entry which is preliminary data.</text>
</comment>
<accession>A0A9P9DDK3</accession>
<evidence type="ECO:0000313" key="3">
    <source>
        <dbReference type="Proteomes" id="UP000717696"/>
    </source>
</evidence>
<dbReference type="EMBL" id="JAGMUU010000034">
    <property type="protein sequence ID" value="KAH7117188.1"/>
    <property type="molecule type" value="Genomic_DNA"/>
</dbReference>
<keyword evidence="3" id="KW-1185">Reference proteome</keyword>
<proteinExistence type="predicted"/>
<protein>
    <recommendedName>
        <fullName evidence="4">BED-type domain-containing protein</fullName>
    </recommendedName>
</protein>